<dbReference type="InterPro" id="IPR003340">
    <property type="entry name" value="B3_DNA-bd"/>
</dbReference>
<comment type="caution">
    <text evidence="7">The sequence shown here is derived from an EMBL/GenBank/DDBJ whole genome shotgun (WGS) entry which is preliminary data.</text>
</comment>
<dbReference type="EMBL" id="JAXUIC010000002">
    <property type="protein sequence ID" value="KAK4603582.1"/>
    <property type="molecule type" value="Genomic_DNA"/>
</dbReference>
<evidence type="ECO:0000256" key="6">
    <source>
        <dbReference type="SAM" id="MobiDB-lite"/>
    </source>
</evidence>
<dbReference type="Gene3D" id="2.40.330.10">
    <property type="entry name" value="DNA-binding pseudobarrel domain"/>
    <property type="match status" value="1"/>
</dbReference>
<evidence type="ECO:0000313" key="7">
    <source>
        <dbReference type="EMBL" id="KAK4603582.1"/>
    </source>
</evidence>
<dbReference type="InterPro" id="IPR051442">
    <property type="entry name" value="B3_domain"/>
</dbReference>
<sequence length="255" mass="29074">MKKPMSVLQTKRNQEGKDGQNRELSLETLEAKKDNLTTDEIIVSSASESTEEEPIFHNFIPIPDNHQENVFETKTHTESVEVSTELRLGCGSYITKKRTANENLANSSLPATSSGNKRMKLDGHQVEKGEGPIGFDPWVIKKRIIESEIRGGGRLRLPLVGVKEHILPNWDKECVDSIKIGERFAVTVWDCDTESEHQLFFNKGTRTNATYGFIGQWTEEFVSRRGLKIDDEIGLYWDRINLRFCFSILNRDLSD</sequence>
<evidence type="ECO:0000256" key="5">
    <source>
        <dbReference type="ARBA" id="ARBA00023242"/>
    </source>
</evidence>
<accession>A0AAN7J9Y2</accession>
<proteinExistence type="predicted"/>
<dbReference type="CDD" id="cd10017">
    <property type="entry name" value="B3_DNA"/>
    <property type="match status" value="1"/>
</dbReference>
<dbReference type="GO" id="GO:0005634">
    <property type="term" value="C:nucleus"/>
    <property type="evidence" value="ECO:0007669"/>
    <property type="project" value="UniProtKB-SubCell"/>
</dbReference>
<protein>
    <recommendedName>
        <fullName evidence="9">B3 domain-containing protein</fullName>
    </recommendedName>
</protein>
<dbReference type="GO" id="GO:0003677">
    <property type="term" value="F:DNA binding"/>
    <property type="evidence" value="ECO:0007669"/>
    <property type="project" value="UniProtKB-KW"/>
</dbReference>
<dbReference type="InterPro" id="IPR015300">
    <property type="entry name" value="DNA-bd_pseudobarrel_sf"/>
</dbReference>
<evidence type="ECO:0000256" key="4">
    <source>
        <dbReference type="ARBA" id="ARBA00023163"/>
    </source>
</evidence>
<name>A0AAN7J9Y2_QUERU</name>
<keyword evidence="4" id="KW-0804">Transcription</keyword>
<dbReference type="PANTHER" id="PTHR34269">
    <property type="entry name" value="TRANSCRIPTION FACTOR B3-DOMAIN FAMILY-RELATED"/>
    <property type="match status" value="1"/>
</dbReference>
<keyword evidence="3" id="KW-0238">DNA-binding</keyword>
<reference evidence="7 8" key="1">
    <citation type="journal article" date="2023" name="G3 (Bethesda)">
        <title>A haplotype-resolved chromosome-scale genome for Quercus rubra L. provides insights into the genetics of adaptive traits for red oak species.</title>
        <authorList>
            <person name="Kapoor B."/>
            <person name="Jenkins J."/>
            <person name="Schmutz J."/>
            <person name="Zhebentyayeva T."/>
            <person name="Kuelheim C."/>
            <person name="Coggeshall M."/>
            <person name="Heim C."/>
            <person name="Lasky J.R."/>
            <person name="Leites L."/>
            <person name="Islam-Faridi N."/>
            <person name="Romero-Severson J."/>
            <person name="DeLeo V.L."/>
            <person name="Lucas S.M."/>
            <person name="Lazic D."/>
            <person name="Gailing O."/>
            <person name="Carlson J."/>
            <person name="Staton M."/>
        </authorList>
    </citation>
    <scope>NUCLEOTIDE SEQUENCE [LARGE SCALE GENOMIC DNA]</scope>
    <source>
        <strain evidence="7">Pseudo-F2</strain>
    </source>
</reference>
<dbReference type="Proteomes" id="UP001324115">
    <property type="component" value="Unassembled WGS sequence"/>
</dbReference>
<feature type="region of interest" description="Disordered" evidence="6">
    <location>
        <begin position="1"/>
        <end position="23"/>
    </location>
</feature>
<dbReference type="AlphaFoldDB" id="A0AAN7J9Y2"/>
<keyword evidence="2" id="KW-0805">Transcription regulation</keyword>
<evidence type="ECO:0000256" key="3">
    <source>
        <dbReference type="ARBA" id="ARBA00023125"/>
    </source>
</evidence>
<evidence type="ECO:0000256" key="2">
    <source>
        <dbReference type="ARBA" id="ARBA00023015"/>
    </source>
</evidence>
<comment type="subcellular location">
    <subcellularLocation>
        <location evidence="1">Nucleus</location>
    </subcellularLocation>
</comment>
<keyword evidence="8" id="KW-1185">Reference proteome</keyword>
<dbReference type="SUPFAM" id="SSF101936">
    <property type="entry name" value="DNA-binding pseudobarrel domain"/>
    <property type="match status" value="1"/>
</dbReference>
<evidence type="ECO:0000256" key="1">
    <source>
        <dbReference type="ARBA" id="ARBA00004123"/>
    </source>
</evidence>
<feature type="compositionally biased region" description="Basic and acidic residues" evidence="6">
    <location>
        <begin position="12"/>
        <end position="23"/>
    </location>
</feature>
<organism evidence="7 8">
    <name type="scientific">Quercus rubra</name>
    <name type="common">Northern red oak</name>
    <name type="synonym">Quercus borealis</name>
    <dbReference type="NCBI Taxonomy" id="3512"/>
    <lineage>
        <taxon>Eukaryota</taxon>
        <taxon>Viridiplantae</taxon>
        <taxon>Streptophyta</taxon>
        <taxon>Embryophyta</taxon>
        <taxon>Tracheophyta</taxon>
        <taxon>Spermatophyta</taxon>
        <taxon>Magnoliopsida</taxon>
        <taxon>eudicotyledons</taxon>
        <taxon>Gunneridae</taxon>
        <taxon>Pentapetalae</taxon>
        <taxon>rosids</taxon>
        <taxon>fabids</taxon>
        <taxon>Fagales</taxon>
        <taxon>Fagaceae</taxon>
        <taxon>Quercus</taxon>
    </lineage>
</organism>
<evidence type="ECO:0000313" key="8">
    <source>
        <dbReference type="Proteomes" id="UP001324115"/>
    </source>
</evidence>
<dbReference type="PANTHER" id="PTHR34269:SF11">
    <property type="entry name" value="B3 DOMAIN PROTEIN"/>
    <property type="match status" value="1"/>
</dbReference>
<gene>
    <name evidence="7" type="ORF">RGQ29_012196</name>
</gene>
<evidence type="ECO:0008006" key="9">
    <source>
        <dbReference type="Google" id="ProtNLM"/>
    </source>
</evidence>
<keyword evidence="5" id="KW-0539">Nucleus</keyword>